<dbReference type="Gene3D" id="2.30.110.10">
    <property type="entry name" value="Electron Transport, Fmn-binding Protein, Chain A"/>
    <property type="match status" value="1"/>
</dbReference>
<accession>A0ABW2T197</accession>
<proteinExistence type="inferred from homology"/>
<dbReference type="InterPro" id="IPR050268">
    <property type="entry name" value="NADH-dep_flavin_reductase"/>
</dbReference>
<dbReference type="InterPro" id="IPR002563">
    <property type="entry name" value="Flavin_Rdtase-like_dom"/>
</dbReference>
<name>A0ABW2T197_9ACTN</name>
<dbReference type="EMBL" id="JBHTEE010000001">
    <property type="protein sequence ID" value="MFC7601546.1"/>
    <property type="molecule type" value="Genomic_DNA"/>
</dbReference>
<keyword evidence="5" id="KW-1185">Reference proteome</keyword>
<dbReference type="InterPro" id="IPR012349">
    <property type="entry name" value="Split_barrel_FMN-bd"/>
</dbReference>
<dbReference type="SUPFAM" id="SSF50475">
    <property type="entry name" value="FMN-binding split barrel"/>
    <property type="match status" value="1"/>
</dbReference>
<dbReference type="RefSeq" id="WP_343963823.1">
    <property type="nucleotide sequence ID" value="NZ_BAAAGK010000019.1"/>
</dbReference>
<dbReference type="Pfam" id="PF01613">
    <property type="entry name" value="Flavin_Reduct"/>
    <property type="match status" value="1"/>
</dbReference>
<protein>
    <submittedName>
        <fullName evidence="4">Flavin reductase family protein</fullName>
        <ecNumber evidence="4">1.-.-.-</ecNumber>
    </submittedName>
</protein>
<sequence>MTTVPMTESLCQAGSSGVAKAPRPTGASQSVTIPGAHFRRVLGNVPTSVAVVAGIGPDGQPVGLAIGTFTSVSMDPPLVAFCPGESSTSWPKIRMAKRFCVNVLAAGQEDVCAAFASKQPDKFRGLSWTAAGNGAPRLESVVAWVECDLEAEYQAGDHSIAVGRVTHLETGTGEMPLVFLGGRYLSVD</sequence>
<gene>
    <name evidence="4" type="ORF">ACFQVD_15750</name>
</gene>
<reference evidence="5" key="1">
    <citation type="journal article" date="2019" name="Int. J. Syst. Evol. Microbiol.">
        <title>The Global Catalogue of Microorganisms (GCM) 10K type strain sequencing project: providing services to taxonomists for standard genome sequencing and annotation.</title>
        <authorList>
            <consortium name="The Broad Institute Genomics Platform"/>
            <consortium name="The Broad Institute Genome Sequencing Center for Infectious Disease"/>
            <person name="Wu L."/>
            <person name="Ma J."/>
        </authorList>
    </citation>
    <scope>NUCLEOTIDE SEQUENCE [LARGE SCALE GENOMIC DNA]</scope>
    <source>
        <strain evidence="5">JCM 10083</strain>
    </source>
</reference>
<comment type="similarity">
    <text evidence="1">Belongs to the non-flavoprotein flavin reductase family.</text>
</comment>
<evidence type="ECO:0000259" key="3">
    <source>
        <dbReference type="SMART" id="SM00903"/>
    </source>
</evidence>
<comment type="caution">
    <text evidence="4">The sequence shown here is derived from an EMBL/GenBank/DDBJ whole genome shotgun (WGS) entry which is preliminary data.</text>
</comment>
<evidence type="ECO:0000313" key="4">
    <source>
        <dbReference type="EMBL" id="MFC7601546.1"/>
    </source>
</evidence>
<dbReference type="Proteomes" id="UP001596514">
    <property type="component" value="Unassembled WGS sequence"/>
</dbReference>
<dbReference type="GO" id="GO:0016491">
    <property type="term" value="F:oxidoreductase activity"/>
    <property type="evidence" value="ECO:0007669"/>
    <property type="project" value="UniProtKB-KW"/>
</dbReference>
<organism evidence="4 5">
    <name type="scientific">Streptosporangium amethystogenes subsp. fukuiense</name>
    <dbReference type="NCBI Taxonomy" id="698418"/>
    <lineage>
        <taxon>Bacteria</taxon>
        <taxon>Bacillati</taxon>
        <taxon>Actinomycetota</taxon>
        <taxon>Actinomycetes</taxon>
        <taxon>Streptosporangiales</taxon>
        <taxon>Streptosporangiaceae</taxon>
        <taxon>Streptosporangium</taxon>
    </lineage>
</organism>
<dbReference type="SMART" id="SM00903">
    <property type="entry name" value="Flavin_Reduct"/>
    <property type="match status" value="1"/>
</dbReference>
<evidence type="ECO:0000313" key="5">
    <source>
        <dbReference type="Proteomes" id="UP001596514"/>
    </source>
</evidence>
<dbReference type="EC" id="1.-.-.-" evidence="4"/>
<evidence type="ECO:0000256" key="1">
    <source>
        <dbReference type="ARBA" id="ARBA00008898"/>
    </source>
</evidence>
<keyword evidence="2 4" id="KW-0560">Oxidoreductase</keyword>
<dbReference type="PANTHER" id="PTHR30466">
    <property type="entry name" value="FLAVIN REDUCTASE"/>
    <property type="match status" value="1"/>
</dbReference>
<evidence type="ECO:0000256" key="2">
    <source>
        <dbReference type="ARBA" id="ARBA00023002"/>
    </source>
</evidence>
<dbReference type="PANTHER" id="PTHR30466:SF11">
    <property type="entry name" value="FLAVIN-DEPENDENT MONOOXYGENASE, REDUCTASE SUBUNIT HSAB"/>
    <property type="match status" value="1"/>
</dbReference>
<feature type="domain" description="Flavin reductase like" evidence="3">
    <location>
        <begin position="42"/>
        <end position="186"/>
    </location>
</feature>